<evidence type="ECO:0000313" key="1">
    <source>
        <dbReference type="EMBL" id="KHG26444.1"/>
    </source>
</evidence>
<dbReference type="Proteomes" id="UP000032142">
    <property type="component" value="Unassembled WGS sequence"/>
</dbReference>
<reference evidence="2" key="1">
    <citation type="submission" date="2014-09" db="EMBL/GenBank/DDBJ databases">
        <authorList>
            <person name="Mudge J."/>
            <person name="Ramaraj T."/>
            <person name="Lindquist I.E."/>
            <person name="Bharti A.K."/>
            <person name="Sundararajan A."/>
            <person name="Cameron C.T."/>
            <person name="Woodward J.E."/>
            <person name="May G.D."/>
            <person name="Brubaker C."/>
            <person name="Broadhvest J."/>
            <person name="Wilkins T.A."/>
        </authorList>
    </citation>
    <scope>NUCLEOTIDE SEQUENCE</scope>
    <source>
        <strain evidence="2">cv. AKA8401</strain>
    </source>
</reference>
<proteinExistence type="predicted"/>
<gene>
    <name evidence="1" type="ORF">F383_10518</name>
</gene>
<name>A0A0B0PPS4_GOSAR</name>
<sequence length="36" mass="4217">MHQISCLPLFDSLCSYDISNLIRFSMNKLQDTRPKT</sequence>
<organism evidence="1 2">
    <name type="scientific">Gossypium arboreum</name>
    <name type="common">Tree cotton</name>
    <name type="synonym">Gossypium nanking</name>
    <dbReference type="NCBI Taxonomy" id="29729"/>
    <lineage>
        <taxon>Eukaryota</taxon>
        <taxon>Viridiplantae</taxon>
        <taxon>Streptophyta</taxon>
        <taxon>Embryophyta</taxon>
        <taxon>Tracheophyta</taxon>
        <taxon>Spermatophyta</taxon>
        <taxon>Magnoliopsida</taxon>
        <taxon>eudicotyledons</taxon>
        <taxon>Gunneridae</taxon>
        <taxon>Pentapetalae</taxon>
        <taxon>rosids</taxon>
        <taxon>malvids</taxon>
        <taxon>Malvales</taxon>
        <taxon>Malvaceae</taxon>
        <taxon>Malvoideae</taxon>
        <taxon>Gossypium</taxon>
    </lineage>
</organism>
<dbReference type="AlphaFoldDB" id="A0A0B0PPS4"/>
<accession>A0A0B0PPS4</accession>
<dbReference type="EMBL" id="KN436655">
    <property type="protein sequence ID" value="KHG26444.1"/>
    <property type="molecule type" value="Genomic_DNA"/>
</dbReference>
<evidence type="ECO:0000313" key="2">
    <source>
        <dbReference type="Proteomes" id="UP000032142"/>
    </source>
</evidence>
<protein>
    <submittedName>
        <fullName evidence="1">Uncharacterized protein</fullName>
    </submittedName>
</protein>
<keyword evidence="2" id="KW-1185">Reference proteome</keyword>